<keyword evidence="2" id="KW-1185">Reference proteome</keyword>
<dbReference type="InterPro" id="IPR038600">
    <property type="entry name" value="Csn2_sf"/>
</dbReference>
<organism evidence="1 2">
    <name type="scientific">Amygdalobacter nucleatus</name>
    <dbReference type="NCBI Taxonomy" id="3029274"/>
    <lineage>
        <taxon>Bacteria</taxon>
        <taxon>Bacillati</taxon>
        <taxon>Bacillota</taxon>
        <taxon>Clostridia</taxon>
        <taxon>Eubacteriales</taxon>
        <taxon>Oscillospiraceae</taxon>
        <taxon>Amygdalobacter</taxon>
    </lineage>
</organism>
<dbReference type="RefSeq" id="WP_082714316.1">
    <property type="nucleotide sequence ID" value="NZ_JARFNM010000001.1"/>
</dbReference>
<accession>A0A133YDE7</accession>
<reference evidence="2" key="1">
    <citation type="submission" date="2016-01" db="EMBL/GenBank/DDBJ databases">
        <authorList>
            <person name="Mitreva M."/>
            <person name="Pepin K.H."/>
            <person name="Mihindukulasuriya K.A."/>
            <person name="Fulton R."/>
            <person name="Fronick C."/>
            <person name="O'Laughlin M."/>
            <person name="Miner T."/>
            <person name="Herter B."/>
            <person name="Rosa B.A."/>
            <person name="Cordes M."/>
            <person name="Tomlinson C."/>
            <person name="Wollam A."/>
            <person name="Palsikar V.B."/>
            <person name="Mardis E.R."/>
            <person name="Wilson R.K."/>
        </authorList>
    </citation>
    <scope>NUCLEOTIDE SEQUENCE [LARGE SCALE GENOMIC DNA]</scope>
    <source>
        <strain evidence="2">KA00274</strain>
    </source>
</reference>
<dbReference type="Gene3D" id="3.40.50.11940">
    <property type="match status" value="2"/>
</dbReference>
<dbReference type="OrthoDB" id="2365673at2"/>
<dbReference type="InterPro" id="IPR010146">
    <property type="entry name" value="CRISPR-assoc_prot_Csn2-typ"/>
</dbReference>
<dbReference type="EMBL" id="LSCV01000019">
    <property type="protein sequence ID" value="KXB41236.1"/>
    <property type="molecule type" value="Genomic_DNA"/>
</dbReference>
<dbReference type="Proteomes" id="UP000070080">
    <property type="component" value="Unassembled WGS sequence"/>
</dbReference>
<evidence type="ECO:0000313" key="1">
    <source>
        <dbReference type="EMBL" id="KXB41236.1"/>
    </source>
</evidence>
<gene>
    <name evidence="1" type="ORF">HMPREF1872_00722</name>
</gene>
<comment type="caution">
    <text evidence="1">The sequence shown here is derived from an EMBL/GenBank/DDBJ whole genome shotgun (WGS) entry which is preliminary data.</text>
</comment>
<dbReference type="STRING" id="1497955.HMPREF1872_00722"/>
<dbReference type="AlphaFoldDB" id="A0A133YDE7"/>
<protein>
    <submittedName>
        <fullName evidence="1">CRISPR-associated protein, Csn2 family</fullName>
    </submittedName>
</protein>
<name>A0A133YDE7_9FIRM</name>
<sequence length="226" mass="26443">MMINLNFHLLDKPLVIENMTVLVMEDHHAFATLVEKLYQYEEDGDIRLYYDDMSEVKVSELQLITDILAYDLNSNVLHKRVVSDLLDQLNQAYERKTKIEKLLFDLYDLLCEELVDHELNLSLDEFQLDKYLSSLKIRCESQADSIFEKILSIVQVSNYLGKQKLLILVNALSYLSESEIIKLEEYVSLSGIDILCLETHKVEGVDQLCMDADYYFYEIKPDICEY</sequence>
<proteinExistence type="predicted"/>
<dbReference type="NCBIfam" id="TIGR01866">
    <property type="entry name" value="cas_Csn2"/>
    <property type="match status" value="1"/>
</dbReference>
<dbReference type="Pfam" id="PF09711">
    <property type="entry name" value="Cas_Csn2"/>
    <property type="match status" value="1"/>
</dbReference>
<evidence type="ECO:0000313" key="2">
    <source>
        <dbReference type="Proteomes" id="UP000070080"/>
    </source>
</evidence>